<dbReference type="InParanoid" id="A0A2K1J8V3"/>
<evidence type="ECO:0008006" key="4">
    <source>
        <dbReference type="Google" id="ProtNLM"/>
    </source>
</evidence>
<sequence length="105" mass="11278">MVFFQLLDTPIPPRKYPVLERIQVPPPCATIVSSVKSICIFVPIAPCIPLIVASFIMSGCGNSNCPCGSDCSCGSGCSCSRSMTEPTFGGLRNYNAENECKLQLR</sequence>
<dbReference type="EnsemblPlants" id="Pp3c16_16420V3.5">
    <property type="protein sequence ID" value="Pp3c16_16420V3.5"/>
    <property type="gene ID" value="Pp3c16_16420"/>
</dbReference>
<dbReference type="Gramene" id="Pp3c16_16420V3.5">
    <property type="protein sequence ID" value="Pp3c16_16420V3.5"/>
    <property type="gene ID" value="Pp3c16_16420"/>
</dbReference>
<gene>
    <name evidence="1" type="ORF">PHYPA_021068</name>
</gene>
<protein>
    <recommendedName>
        <fullName evidence="4">Metallothionein-like protein</fullName>
    </recommendedName>
</protein>
<organism evidence="1">
    <name type="scientific">Physcomitrium patens</name>
    <name type="common">Spreading-leaved earth moss</name>
    <name type="synonym">Physcomitrella patens</name>
    <dbReference type="NCBI Taxonomy" id="3218"/>
    <lineage>
        <taxon>Eukaryota</taxon>
        <taxon>Viridiplantae</taxon>
        <taxon>Streptophyta</taxon>
        <taxon>Embryophyta</taxon>
        <taxon>Bryophyta</taxon>
        <taxon>Bryophytina</taxon>
        <taxon>Bryopsida</taxon>
        <taxon>Funariidae</taxon>
        <taxon>Funariales</taxon>
        <taxon>Funariaceae</taxon>
        <taxon>Physcomitrium</taxon>
    </lineage>
</organism>
<reference evidence="2" key="3">
    <citation type="submission" date="2020-12" db="UniProtKB">
        <authorList>
            <consortium name="EnsemblPlants"/>
        </authorList>
    </citation>
    <scope>IDENTIFICATION</scope>
</reference>
<dbReference type="AlphaFoldDB" id="A0A2K1J8V3"/>
<reference evidence="1 3" key="2">
    <citation type="journal article" date="2018" name="Plant J.">
        <title>The Physcomitrella patens chromosome-scale assembly reveals moss genome structure and evolution.</title>
        <authorList>
            <person name="Lang D."/>
            <person name="Ullrich K.K."/>
            <person name="Murat F."/>
            <person name="Fuchs J."/>
            <person name="Jenkins J."/>
            <person name="Haas F.B."/>
            <person name="Piednoel M."/>
            <person name="Gundlach H."/>
            <person name="Van Bel M."/>
            <person name="Meyberg R."/>
            <person name="Vives C."/>
            <person name="Morata J."/>
            <person name="Symeonidi A."/>
            <person name="Hiss M."/>
            <person name="Muchero W."/>
            <person name="Kamisugi Y."/>
            <person name="Saleh O."/>
            <person name="Blanc G."/>
            <person name="Decker E.L."/>
            <person name="van Gessel N."/>
            <person name="Grimwood J."/>
            <person name="Hayes R.D."/>
            <person name="Graham S.W."/>
            <person name="Gunter L.E."/>
            <person name="McDaniel S.F."/>
            <person name="Hoernstein S.N.W."/>
            <person name="Larsson A."/>
            <person name="Li F.W."/>
            <person name="Perroud P.F."/>
            <person name="Phillips J."/>
            <person name="Ranjan P."/>
            <person name="Rokshar D.S."/>
            <person name="Rothfels C.J."/>
            <person name="Schneider L."/>
            <person name="Shu S."/>
            <person name="Stevenson D.W."/>
            <person name="Thummler F."/>
            <person name="Tillich M."/>
            <person name="Villarreal Aguilar J.C."/>
            <person name="Widiez T."/>
            <person name="Wong G.K."/>
            <person name="Wymore A."/>
            <person name="Zhang Y."/>
            <person name="Zimmer A.D."/>
            <person name="Quatrano R.S."/>
            <person name="Mayer K.F.X."/>
            <person name="Goodstein D."/>
            <person name="Casacuberta J.M."/>
            <person name="Vandepoele K."/>
            <person name="Reski R."/>
            <person name="Cuming A.C."/>
            <person name="Tuskan G.A."/>
            <person name="Maumus F."/>
            <person name="Salse J."/>
            <person name="Schmutz J."/>
            <person name="Rensing S.A."/>
        </authorList>
    </citation>
    <scope>NUCLEOTIDE SEQUENCE [LARGE SCALE GENOMIC DNA]</scope>
    <source>
        <strain evidence="2 3">cv. Gransden 2004</strain>
    </source>
</reference>
<evidence type="ECO:0000313" key="3">
    <source>
        <dbReference type="Proteomes" id="UP000006727"/>
    </source>
</evidence>
<dbReference type="EnsemblPlants" id="Pp3c16_16420V3.1">
    <property type="protein sequence ID" value="Pp3c16_16420V3.1"/>
    <property type="gene ID" value="Pp3c16_16420"/>
</dbReference>
<reference evidence="1 3" key="1">
    <citation type="journal article" date="2008" name="Science">
        <title>The Physcomitrella genome reveals evolutionary insights into the conquest of land by plants.</title>
        <authorList>
            <person name="Rensing S."/>
            <person name="Lang D."/>
            <person name="Zimmer A."/>
            <person name="Terry A."/>
            <person name="Salamov A."/>
            <person name="Shapiro H."/>
            <person name="Nishiyama T."/>
            <person name="Perroud P.-F."/>
            <person name="Lindquist E."/>
            <person name="Kamisugi Y."/>
            <person name="Tanahashi T."/>
            <person name="Sakakibara K."/>
            <person name="Fujita T."/>
            <person name="Oishi K."/>
            <person name="Shin-I T."/>
            <person name="Kuroki Y."/>
            <person name="Toyoda A."/>
            <person name="Suzuki Y."/>
            <person name="Hashimoto A."/>
            <person name="Yamaguchi K."/>
            <person name="Sugano A."/>
            <person name="Kohara Y."/>
            <person name="Fujiyama A."/>
            <person name="Anterola A."/>
            <person name="Aoki S."/>
            <person name="Ashton N."/>
            <person name="Barbazuk W.B."/>
            <person name="Barker E."/>
            <person name="Bennetzen J."/>
            <person name="Bezanilla M."/>
            <person name="Blankenship R."/>
            <person name="Cho S.H."/>
            <person name="Dutcher S."/>
            <person name="Estelle M."/>
            <person name="Fawcett J.A."/>
            <person name="Gundlach H."/>
            <person name="Hanada K."/>
            <person name="Heyl A."/>
            <person name="Hicks K.A."/>
            <person name="Hugh J."/>
            <person name="Lohr M."/>
            <person name="Mayer K."/>
            <person name="Melkozernov A."/>
            <person name="Murata T."/>
            <person name="Nelson D."/>
            <person name="Pils B."/>
            <person name="Prigge M."/>
            <person name="Reiss B."/>
            <person name="Renner T."/>
            <person name="Rombauts S."/>
            <person name="Rushton P."/>
            <person name="Sanderfoot A."/>
            <person name="Schween G."/>
            <person name="Shiu S.-H."/>
            <person name="Stueber K."/>
            <person name="Theodoulou F.L."/>
            <person name="Tu H."/>
            <person name="Van de Peer Y."/>
            <person name="Verrier P.J."/>
            <person name="Waters E."/>
            <person name="Wood A."/>
            <person name="Yang L."/>
            <person name="Cove D."/>
            <person name="Cuming A."/>
            <person name="Hasebe M."/>
            <person name="Lucas S."/>
            <person name="Mishler D.B."/>
            <person name="Reski R."/>
            <person name="Grigoriev I."/>
            <person name="Quatrano R.S."/>
            <person name="Boore J.L."/>
        </authorList>
    </citation>
    <scope>NUCLEOTIDE SEQUENCE [LARGE SCALE GENOMIC DNA]</scope>
    <source>
        <strain evidence="2 3">cv. Gransden 2004</strain>
    </source>
</reference>
<proteinExistence type="predicted"/>
<accession>A0A2K1J8V3</accession>
<dbReference type="Gramene" id="Pp3c16_16420V3.1">
    <property type="protein sequence ID" value="Pp3c16_16420V3.1"/>
    <property type="gene ID" value="Pp3c16_16420"/>
</dbReference>
<name>A0A2K1J8V3_PHYPA</name>
<dbReference type="EMBL" id="ABEU02000016">
    <property type="protein sequence ID" value="PNR37958.1"/>
    <property type="molecule type" value="Genomic_DNA"/>
</dbReference>
<dbReference type="PaxDb" id="3218-PP1S197_84V6.1"/>
<evidence type="ECO:0000313" key="1">
    <source>
        <dbReference type="EMBL" id="PNR37958.1"/>
    </source>
</evidence>
<keyword evidence="3" id="KW-1185">Reference proteome</keyword>
<dbReference type="Proteomes" id="UP000006727">
    <property type="component" value="Chromosome 16"/>
</dbReference>
<evidence type="ECO:0000313" key="2">
    <source>
        <dbReference type="EnsemblPlants" id="Pp3c16_16420V3.1"/>
    </source>
</evidence>